<dbReference type="Pfam" id="PF14145">
    <property type="entry name" value="YrhK"/>
    <property type="match status" value="1"/>
</dbReference>
<keyword evidence="4" id="KW-1185">Reference proteome</keyword>
<evidence type="ECO:0000313" key="3">
    <source>
        <dbReference type="EMBL" id="SDQ88255.1"/>
    </source>
</evidence>
<reference evidence="3 4" key="1">
    <citation type="submission" date="2016-10" db="EMBL/GenBank/DDBJ databases">
        <authorList>
            <person name="de Groot N.N."/>
        </authorList>
    </citation>
    <scope>NUCLEOTIDE SEQUENCE [LARGE SCALE GENOMIC DNA]</scope>
    <source>
        <strain evidence="3 4">CGMCC 1.10449</strain>
    </source>
</reference>
<accession>A0A1H1EHI1</accession>
<dbReference type="STRING" id="553311.SAMN05216231_2894"/>
<protein>
    <submittedName>
        <fullName evidence="3">YrhK-like protein</fullName>
    </submittedName>
</protein>
<dbReference type="InterPro" id="IPR025424">
    <property type="entry name" value="YrhK_domain"/>
</dbReference>
<dbReference type="AlphaFoldDB" id="A0A1H1EHI1"/>
<evidence type="ECO:0000256" key="1">
    <source>
        <dbReference type="SAM" id="Phobius"/>
    </source>
</evidence>
<gene>
    <name evidence="3" type="ORF">SAMN05216231_2894</name>
</gene>
<evidence type="ECO:0000313" key="4">
    <source>
        <dbReference type="Proteomes" id="UP000199444"/>
    </source>
</evidence>
<feature type="transmembrane region" description="Helical" evidence="1">
    <location>
        <begin position="31"/>
        <end position="50"/>
    </location>
</feature>
<proteinExistence type="predicted"/>
<organism evidence="3 4">
    <name type="scientific">Virgibacillus salinus</name>
    <dbReference type="NCBI Taxonomy" id="553311"/>
    <lineage>
        <taxon>Bacteria</taxon>
        <taxon>Bacillati</taxon>
        <taxon>Bacillota</taxon>
        <taxon>Bacilli</taxon>
        <taxon>Bacillales</taxon>
        <taxon>Bacillaceae</taxon>
        <taxon>Virgibacillus</taxon>
    </lineage>
</organism>
<feature type="domain" description="YrhK" evidence="2">
    <location>
        <begin position="25"/>
        <end position="78"/>
    </location>
</feature>
<evidence type="ECO:0000259" key="2">
    <source>
        <dbReference type="Pfam" id="PF14145"/>
    </source>
</evidence>
<keyword evidence="1" id="KW-0472">Membrane</keyword>
<keyword evidence="1" id="KW-0812">Transmembrane</keyword>
<dbReference type="Proteomes" id="UP000199444">
    <property type="component" value="Unassembled WGS sequence"/>
</dbReference>
<name>A0A1H1EHI1_9BACI</name>
<feature type="transmembrane region" description="Helical" evidence="1">
    <location>
        <begin position="56"/>
        <end position="77"/>
    </location>
</feature>
<sequence length="89" mass="10300">MAFIKDEKNFLDIHLGTYELSFNKKYRLISLLNDFTLGLWFLIGSVFFLFEPLKTAGAILFIVGSAQLLARPVIKLIHAFQFSNKRKNF</sequence>
<dbReference type="RefSeq" id="WP_092493671.1">
    <property type="nucleotide sequence ID" value="NZ_FNKD01000003.1"/>
</dbReference>
<dbReference type="EMBL" id="FNKD01000003">
    <property type="protein sequence ID" value="SDQ88255.1"/>
    <property type="molecule type" value="Genomic_DNA"/>
</dbReference>
<keyword evidence="1" id="KW-1133">Transmembrane helix</keyword>